<evidence type="ECO:0000313" key="3">
    <source>
        <dbReference type="Proteomes" id="UP001595698"/>
    </source>
</evidence>
<gene>
    <name evidence="2" type="ORF">ACFOYY_42405</name>
</gene>
<dbReference type="Proteomes" id="UP001595698">
    <property type="component" value="Unassembled WGS sequence"/>
</dbReference>
<sequence length="53" mass="4896">MVLGLSLIFGAAAGVLTYSVTGSIAGAFLGAGAATAGAIGLLNQIISDTANGG</sequence>
<accession>A0ABV8FHW4</accession>
<keyword evidence="1" id="KW-1133">Transmembrane helix</keyword>
<reference evidence="3" key="1">
    <citation type="journal article" date="2019" name="Int. J. Syst. Evol. Microbiol.">
        <title>The Global Catalogue of Microorganisms (GCM) 10K type strain sequencing project: providing services to taxonomists for standard genome sequencing and annotation.</title>
        <authorList>
            <consortium name="The Broad Institute Genomics Platform"/>
            <consortium name="The Broad Institute Genome Sequencing Center for Infectious Disease"/>
            <person name="Wu L."/>
            <person name="Ma J."/>
        </authorList>
    </citation>
    <scope>NUCLEOTIDE SEQUENCE [LARGE SCALE GENOMIC DNA]</scope>
    <source>
        <strain evidence="3">TBRC 7912</strain>
    </source>
</reference>
<proteinExistence type="predicted"/>
<dbReference type="RefSeq" id="WP_386197187.1">
    <property type="nucleotide sequence ID" value="NZ_JBHSBC010000071.1"/>
</dbReference>
<name>A0ABV8FHW4_9ACTN</name>
<organism evidence="2 3">
    <name type="scientific">Streptosporangium jomthongense</name>
    <dbReference type="NCBI Taxonomy" id="1193683"/>
    <lineage>
        <taxon>Bacteria</taxon>
        <taxon>Bacillati</taxon>
        <taxon>Actinomycetota</taxon>
        <taxon>Actinomycetes</taxon>
        <taxon>Streptosporangiales</taxon>
        <taxon>Streptosporangiaceae</taxon>
        <taxon>Streptosporangium</taxon>
    </lineage>
</organism>
<dbReference type="EMBL" id="JBHSBC010000071">
    <property type="protein sequence ID" value="MFC3986843.1"/>
    <property type="molecule type" value="Genomic_DNA"/>
</dbReference>
<evidence type="ECO:0000256" key="1">
    <source>
        <dbReference type="SAM" id="Phobius"/>
    </source>
</evidence>
<keyword evidence="1" id="KW-0472">Membrane</keyword>
<evidence type="ECO:0000313" key="2">
    <source>
        <dbReference type="EMBL" id="MFC3986843.1"/>
    </source>
</evidence>
<keyword evidence="1" id="KW-0812">Transmembrane</keyword>
<feature type="transmembrane region" description="Helical" evidence="1">
    <location>
        <begin position="27"/>
        <end position="46"/>
    </location>
</feature>
<comment type="caution">
    <text evidence="2">The sequence shown here is derived from an EMBL/GenBank/DDBJ whole genome shotgun (WGS) entry which is preliminary data.</text>
</comment>
<keyword evidence="3" id="KW-1185">Reference proteome</keyword>
<protein>
    <submittedName>
        <fullName evidence="2">Uncharacterized protein</fullName>
    </submittedName>
</protein>